<protein>
    <submittedName>
        <fullName evidence="1">AcrR family transcriptional regulator</fullName>
    </submittedName>
</protein>
<dbReference type="Gene3D" id="1.10.357.10">
    <property type="entry name" value="Tetracycline Repressor, domain 2"/>
    <property type="match status" value="1"/>
</dbReference>
<dbReference type="PANTHER" id="PTHR43479">
    <property type="entry name" value="ACREF/ENVCD OPERON REPRESSOR-RELATED"/>
    <property type="match status" value="1"/>
</dbReference>
<name>A0ABV2M1H1_9FIRM</name>
<keyword evidence="2" id="KW-1185">Reference proteome</keyword>
<gene>
    <name evidence="1" type="ORF">ABID24_001555</name>
</gene>
<dbReference type="PANTHER" id="PTHR43479:SF7">
    <property type="entry name" value="TETR-FAMILY TRANSCRIPTIONAL REGULATOR"/>
    <property type="match status" value="1"/>
</dbReference>
<evidence type="ECO:0000313" key="1">
    <source>
        <dbReference type="EMBL" id="MET3750309.1"/>
    </source>
</evidence>
<dbReference type="InterPro" id="IPR050624">
    <property type="entry name" value="HTH-type_Tx_Regulator"/>
</dbReference>
<dbReference type="InterPro" id="IPR009057">
    <property type="entry name" value="Homeodomain-like_sf"/>
</dbReference>
<comment type="caution">
    <text evidence="1">The sequence shown here is derived from an EMBL/GenBank/DDBJ whole genome shotgun (WGS) entry which is preliminary data.</text>
</comment>
<sequence length="180" mass="21053">MDIRIEKTEKAIKNAFLELRAKKPLEKITVKELCALACINKSTFYSHYEDIFALSELMEAETITAVVKNISAQQQDPFREPEIFTRNLYMALLSSNSLIGILFSGKEKARLGDCLEMELKKLIWQRYPEYQHDTERNILLSFCIQGCFHAYLNHRDEDLDAVVRVSENVVRNLRPLYFRE</sequence>
<dbReference type="SUPFAM" id="SSF46689">
    <property type="entry name" value="Homeodomain-like"/>
    <property type="match status" value="1"/>
</dbReference>
<dbReference type="RefSeq" id="WP_147598319.1">
    <property type="nucleotide sequence ID" value="NZ_BAABXP010000001.1"/>
</dbReference>
<reference evidence="1 2" key="1">
    <citation type="submission" date="2024-06" db="EMBL/GenBank/DDBJ databases">
        <title>Genomic Encyclopedia of Type Strains, Phase IV (KMG-IV): sequencing the most valuable type-strain genomes for metagenomic binning, comparative biology and taxonomic classification.</title>
        <authorList>
            <person name="Goeker M."/>
        </authorList>
    </citation>
    <scope>NUCLEOTIDE SEQUENCE [LARGE SCALE GENOMIC DNA]</scope>
    <source>
        <strain evidence="1 2">DSM 29492</strain>
    </source>
</reference>
<dbReference type="Proteomes" id="UP001549106">
    <property type="component" value="Unassembled WGS sequence"/>
</dbReference>
<proteinExistence type="predicted"/>
<organism evidence="1 2">
    <name type="scientific">Blautia caecimuris</name>
    <dbReference type="NCBI Taxonomy" id="1796615"/>
    <lineage>
        <taxon>Bacteria</taxon>
        <taxon>Bacillati</taxon>
        <taxon>Bacillota</taxon>
        <taxon>Clostridia</taxon>
        <taxon>Lachnospirales</taxon>
        <taxon>Lachnospiraceae</taxon>
        <taxon>Blautia</taxon>
    </lineage>
</organism>
<dbReference type="EMBL" id="JBEPMJ010000009">
    <property type="protein sequence ID" value="MET3750309.1"/>
    <property type="molecule type" value="Genomic_DNA"/>
</dbReference>
<evidence type="ECO:0000313" key="2">
    <source>
        <dbReference type="Proteomes" id="UP001549106"/>
    </source>
</evidence>
<accession>A0ABV2M1H1</accession>